<dbReference type="Proteomes" id="UP001470230">
    <property type="component" value="Unassembled WGS sequence"/>
</dbReference>
<evidence type="ECO:0000256" key="1">
    <source>
        <dbReference type="SAM" id="MobiDB-lite"/>
    </source>
</evidence>
<name>A0ABR2I5S3_9EUKA</name>
<dbReference type="EMBL" id="JAPFFF010000020">
    <property type="protein sequence ID" value="KAK8857457.1"/>
    <property type="molecule type" value="Genomic_DNA"/>
</dbReference>
<organism evidence="2 3">
    <name type="scientific">Tritrichomonas musculus</name>
    <dbReference type="NCBI Taxonomy" id="1915356"/>
    <lineage>
        <taxon>Eukaryota</taxon>
        <taxon>Metamonada</taxon>
        <taxon>Parabasalia</taxon>
        <taxon>Tritrichomonadida</taxon>
        <taxon>Tritrichomonadidae</taxon>
        <taxon>Tritrichomonas</taxon>
    </lineage>
</organism>
<accession>A0ABR2I5S3</accession>
<gene>
    <name evidence="2" type="ORF">M9Y10_015862</name>
</gene>
<reference evidence="2 3" key="1">
    <citation type="submission" date="2024-04" db="EMBL/GenBank/DDBJ databases">
        <title>Tritrichomonas musculus Genome.</title>
        <authorList>
            <person name="Alves-Ferreira E."/>
            <person name="Grigg M."/>
            <person name="Lorenzi H."/>
            <person name="Galac M."/>
        </authorList>
    </citation>
    <scope>NUCLEOTIDE SEQUENCE [LARGE SCALE GENOMIC DNA]</scope>
    <source>
        <strain evidence="2 3">EAF2021</strain>
    </source>
</reference>
<proteinExistence type="predicted"/>
<feature type="compositionally biased region" description="Low complexity" evidence="1">
    <location>
        <begin position="153"/>
        <end position="162"/>
    </location>
</feature>
<protein>
    <submittedName>
        <fullName evidence="2">Uncharacterized protein</fullName>
    </submittedName>
</protein>
<keyword evidence="3" id="KW-1185">Reference proteome</keyword>
<evidence type="ECO:0000313" key="3">
    <source>
        <dbReference type="Proteomes" id="UP001470230"/>
    </source>
</evidence>
<sequence>MMNWTHTQANFNQYSLQFTSKPNINSKTSKWRCIYILDSKTKEQIECYPLDNNTHLLYKMKRQKRRHLGKMTGRNGVPRNNYIATRKFKKLFPNDNITYQKKTYKSSQLSNNEEKTAQTQILKENDGNSQIYDLSLIATNQSPNISDQKDESSSFSTSSNDESIIDQQDNFDLSSIDWLLNTTLPANMLI</sequence>
<comment type="caution">
    <text evidence="2">The sequence shown here is derived from an EMBL/GenBank/DDBJ whole genome shotgun (WGS) entry which is preliminary data.</text>
</comment>
<evidence type="ECO:0000313" key="2">
    <source>
        <dbReference type="EMBL" id="KAK8857457.1"/>
    </source>
</evidence>
<feature type="region of interest" description="Disordered" evidence="1">
    <location>
        <begin position="142"/>
        <end position="162"/>
    </location>
</feature>